<organism evidence="2 3">
    <name type="scientific">Mesorhabditis spiculigera</name>
    <dbReference type="NCBI Taxonomy" id="96644"/>
    <lineage>
        <taxon>Eukaryota</taxon>
        <taxon>Metazoa</taxon>
        <taxon>Ecdysozoa</taxon>
        <taxon>Nematoda</taxon>
        <taxon>Chromadorea</taxon>
        <taxon>Rhabditida</taxon>
        <taxon>Rhabditina</taxon>
        <taxon>Rhabditomorpha</taxon>
        <taxon>Rhabditoidea</taxon>
        <taxon>Rhabditidae</taxon>
        <taxon>Mesorhabditinae</taxon>
        <taxon>Mesorhabditis</taxon>
    </lineage>
</organism>
<feature type="non-terminal residue" evidence="2">
    <location>
        <position position="1"/>
    </location>
</feature>
<keyword evidence="3" id="KW-1185">Reference proteome</keyword>
<feature type="compositionally biased region" description="Basic and acidic residues" evidence="1">
    <location>
        <begin position="25"/>
        <end position="36"/>
    </location>
</feature>
<feature type="compositionally biased region" description="Basic residues" evidence="1">
    <location>
        <begin position="1"/>
        <end position="15"/>
    </location>
</feature>
<proteinExistence type="predicted"/>
<dbReference type="EMBL" id="CATQJA010001417">
    <property type="protein sequence ID" value="CAJ0567180.1"/>
    <property type="molecule type" value="Genomic_DNA"/>
</dbReference>
<dbReference type="AlphaFoldDB" id="A0AA36CF31"/>
<protein>
    <submittedName>
        <fullName evidence="2">Uncharacterized protein</fullName>
    </submittedName>
</protein>
<feature type="region of interest" description="Disordered" evidence="1">
    <location>
        <begin position="1"/>
        <end position="53"/>
    </location>
</feature>
<comment type="caution">
    <text evidence="2">The sequence shown here is derived from an EMBL/GenBank/DDBJ whole genome shotgun (WGS) entry which is preliminary data.</text>
</comment>
<evidence type="ECO:0000313" key="2">
    <source>
        <dbReference type="EMBL" id="CAJ0567180.1"/>
    </source>
</evidence>
<gene>
    <name evidence="2" type="ORF">MSPICULIGERA_LOCUS5741</name>
</gene>
<reference evidence="2" key="1">
    <citation type="submission" date="2023-06" db="EMBL/GenBank/DDBJ databases">
        <authorList>
            <person name="Delattre M."/>
        </authorList>
    </citation>
    <scope>NUCLEOTIDE SEQUENCE</scope>
    <source>
        <strain evidence="2">AF72</strain>
    </source>
</reference>
<name>A0AA36CF31_9BILA</name>
<evidence type="ECO:0000256" key="1">
    <source>
        <dbReference type="SAM" id="MobiDB-lite"/>
    </source>
</evidence>
<evidence type="ECO:0000313" key="3">
    <source>
        <dbReference type="Proteomes" id="UP001177023"/>
    </source>
</evidence>
<dbReference type="Proteomes" id="UP001177023">
    <property type="component" value="Unassembled WGS sequence"/>
</dbReference>
<accession>A0AA36CF31</accession>
<sequence length="153" mass="16633">MPKKVPSRPTKRKRASVSSNTTPHDMNEIKSEKDTEVEASSASAISYKPPPMKLLPPTGHEVMHRRMVFMCAGETDGVGLTKVRGEAYEMVATRNDVCARRRHATPRAAHQRPRICHYTKANVLVKSAGSRAPGCGLPSAHLLAASTVRHGVA</sequence>